<evidence type="ECO:0000313" key="2">
    <source>
        <dbReference type="Proteomes" id="UP001258315"/>
    </source>
</evidence>
<keyword evidence="2" id="KW-1185">Reference proteome</keyword>
<evidence type="ECO:0000313" key="1">
    <source>
        <dbReference type="EMBL" id="MDT3405105.1"/>
    </source>
</evidence>
<accession>A0ABU3GZB0</accession>
<organism evidence="1 2">
    <name type="scientific">Mucilaginibacter terrae</name>
    <dbReference type="NCBI Taxonomy" id="1955052"/>
    <lineage>
        <taxon>Bacteria</taxon>
        <taxon>Pseudomonadati</taxon>
        <taxon>Bacteroidota</taxon>
        <taxon>Sphingobacteriia</taxon>
        <taxon>Sphingobacteriales</taxon>
        <taxon>Sphingobacteriaceae</taxon>
        <taxon>Mucilaginibacter</taxon>
    </lineage>
</organism>
<comment type="caution">
    <text evidence="1">The sequence shown here is derived from an EMBL/GenBank/DDBJ whole genome shotgun (WGS) entry which is preliminary data.</text>
</comment>
<proteinExistence type="predicted"/>
<dbReference type="Proteomes" id="UP001258315">
    <property type="component" value="Unassembled WGS sequence"/>
</dbReference>
<name>A0ABU3GZB0_9SPHI</name>
<dbReference type="EMBL" id="JAVLVU010000001">
    <property type="protein sequence ID" value="MDT3405105.1"/>
    <property type="molecule type" value="Genomic_DNA"/>
</dbReference>
<protein>
    <submittedName>
        <fullName evidence="1">Uncharacterized protein</fullName>
    </submittedName>
</protein>
<gene>
    <name evidence="1" type="ORF">QE417_004177</name>
</gene>
<reference evidence="2" key="1">
    <citation type="submission" date="2023-07" db="EMBL/GenBank/DDBJ databases">
        <title>Functional and genomic diversity of the sorghum phyllosphere microbiome.</title>
        <authorList>
            <person name="Shade A."/>
        </authorList>
    </citation>
    <scope>NUCLEOTIDE SEQUENCE [LARGE SCALE GENOMIC DNA]</scope>
    <source>
        <strain evidence="2">SORGH_AS_0422</strain>
    </source>
</reference>
<sequence length="33" mass="4087">MKKVDTAESRVKHDYTYLNDKYYVQSFWVTNKQ</sequence>